<dbReference type="InterPro" id="IPR038072">
    <property type="entry name" value="GspK_central_sf"/>
</dbReference>
<dbReference type="PATRIC" id="fig|1280954.3.peg.1386"/>
<dbReference type="Gene3D" id="3.30.1300.30">
    <property type="entry name" value="GSPII I/J protein-like"/>
    <property type="match status" value="1"/>
</dbReference>
<evidence type="ECO:0000256" key="10">
    <source>
        <dbReference type="PIRNR" id="PIRNR002786"/>
    </source>
</evidence>
<evidence type="ECO:0000256" key="1">
    <source>
        <dbReference type="ARBA" id="ARBA00004533"/>
    </source>
</evidence>
<dbReference type="PIRSF" id="PIRSF002786">
    <property type="entry name" value="XcpX"/>
    <property type="match status" value="1"/>
</dbReference>
<dbReference type="PANTHER" id="PTHR38831">
    <property type="entry name" value="TYPE II SECRETION SYSTEM PROTEIN K"/>
    <property type="match status" value="1"/>
</dbReference>
<dbReference type="PANTHER" id="PTHR38831:SF1">
    <property type="entry name" value="TYPE II SECRETION SYSTEM PROTEIN K-RELATED"/>
    <property type="match status" value="1"/>
</dbReference>
<reference evidence="13 14" key="1">
    <citation type="journal article" date="2014" name="Antonie Van Leeuwenhoek">
        <title>Hyphomonas beringensis sp. nov. and Hyphomonas chukchiensis sp. nov., isolated from surface seawater of the Bering Sea and Chukchi Sea.</title>
        <authorList>
            <person name="Li C."/>
            <person name="Lai Q."/>
            <person name="Li G."/>
            <person name="Dong C."/>
            <person name="Wang J."/>
            <person name="Liao Y."/>
            <person name="Shao Z."/>
        </authorList>
    </citation>
    <scope>NUCLEOTIDE SEQUENCE [LARGE SCALE GENOMIC DNA]</scope>
    <source>
        <strain evidence="13 14">PS728</strain>
    </source>
</reference>
<accession>A0A062VFT9</accession>
<name>A0A062VFT9_9PROT</name>
<feature type="domain" description="T2SS protein K first SAM-like" evidence="12">
    <location>
        <begin position="104"/>
        <end position="210"/>
    </location>
</feature>
<dbReference type="Proteomes" id="UP000027100">
    <property type="component" value="Unassembled WGS sequence"/>
</dbReference>
<dbReference type="eggNOG" id="COG3156">
    <property type="taxonomic scope" value="Bacteria"/>
</dbReference>
<organism evidence="13 14">
    <name type="scientific">Hyphomonas polymorpha PS728</name>
    <dbReference type="NCBI Taxonomy" id="1280954"/>
    <lineage>
        <taxon>Bacteria</taxon>
        <taxon>Pseudomonadati</taxon>
        <taxon>Pseudomonadota</taxon>
        <taxon>Alphaproteobacteria</taxon>
        <taxon>Hyphomonadales</taxon>
        <taxon>Hyphomonadaceae</taxon>
        <taxon>Hyphomonas</taxon>
    </lineage>
</organism>
<dbReference type="STRING" id="1280954.HPO_06838"/>
<comment type="caution">
    <text evidence="13">The sequence shown here is derived from an EMBL/GenBank/DDBJ whole genome shotgun (WGS) entry which is preliminary data.</text>
</comment>
<comment type="subcellular location">
    <subcellularLocation>
        <location evidence="1 10">Cell inner membrane</location>
    </subcellularLocation>
</comment>
<keyword evidence="5 10" id="KW-0997">Cell inner membrane</keyword>
<dbReference type="InterPro" id="IPR005628">
    <property type="entry name" value="GspK"/>
</dbReference>
<evidence type="ECO:0000256" key="7">
    <source>
        <dbReference type="ARBA" id="ARBA00022927"/>
    </source>
</evidence>
<keyword evidence="8" id="KW-1133">Transmembrane helix</keyword>
<proteinExistence type="inferred from homology"/>
<dbReference type="NCBIfam" id="NF037980">
    <property type="entry name" value="T2SS_GspK"/>
    <property type="match status" value="1"/>
</dbReference>
<evidence type="ECO:0000256" key="3">
    <source>
        <dbReference type="ARBA" id="ARBA00022448"/>
    </source>
</evidence>
<evidence type="ECO:0000313" key="14">
    <source>
        <dbReference type="Proteomes" id="UP000027100"/>
    </source>
</evidence>
<evidence type="ECO:0000256" key="4">
    <source>
        <dbReference type="ARBA" id="ARBA00022475"/>
    </source>
</evidence>
<keyword evidence="6" id="KW-0812">Transmembrane</keyword>
<dbReference type="InterPro" id="IPR049031">
    <property type="entry name" value="T2SSK_SAM-like_1st"/>
</dbReference>
<dbReference type="Pfam" id="PF03934">
    <property type="entry name" value="T2SSK"/>
    <property type="match status" value="1"/>
</dbReference>
<keyword evidence="4 10" id="KW-1003">Cell membrane</keyword>
<evidence type="ECO:0000256" key="6">
    <source>
        <dbReference type="ARBA" id="ARBA00022692"/>
    </source>
</evidence>
<protein>
    <recommendedName>
        <fullName evidence="10">Type II secretion system protein K</fullName>
    </recommendedName>
</protein>
<keyword evidence="3 10" id="KW-0813">Transport</keyword>
<evidence type="ECO:0000259" key="11">
    <source>
        <dbReference type="Pfam" id="PF03934"/>
    </source>
</evidence>
<feature type="domain" description="T2SS protein K second SAM-like" evidence="11">
    <location>
        <begin position="216"/>
        <end position="280"/>
    </location>
</feature>
<dbReference type="Gene3D" id="1.10.40.60">
    <property type="entry name" value="EpsJ-like"/>
    <property type="match status" value="2"/>
</dbReference>
<evidence type="ECO:0000256" key="8">
    <source>
        <dbReference type="ARBA" id="ARBA00022989"/>
    </source>
</evidence>
<evidence type="ECO:0000313" key="13">
    <source>
        <dbReference type="EMBL" id="KCZ99265.1"/>
    </source>
</evidence>
<keyword evidence="9 10" id="KW-0472">Membrane</keyword>
<dbReference type="InterPro" id="IPR049179">
    <property type="entry name" value="T2SSK_SAM-like_2nd"/>
</dbReference>
<sequence>MMRPDPQRGAALLSILFIVAALAVAALMATMAITQQTAMAKAATRRADAGWAAYSAEALALSAVAEMSVLTNGQLTSLTVGLSQPVVLPLRGGVVSLQVNDASNCFNINALANPDEGAATYARLSWATLLRDLDIPATDASSLANALADWVDADSNTRQGGAEDGYYLTLSPGYRAANQPMDSPRELASVMGYTSPLRKALAPLICARPETQMTRLNINTLRPDQASLLRAFYSEALTLTAAERILMDRPDTGWASVDEFEALPDIRTIPEGQKQTEALSTLSTTYLAEGQTTLDGGSWPFSFIISAKGGSAPETIWRRMGEE</sequence>
<gene>
    <name evidence="13" type="ORF">HPO_06838</name>
</gene>
<evidence type="ECO:0000256" key="2">
    <source>
        <dbReference type="ARBA" id="ARBA00007246"/>
    </source>
</evidence>
<dbReference type="RefSeq" id="WP_035596104.1">
    <property type="nucleotide sequence ID" value="NZ_ARYM01000006.1"/>
</dbReference>
<dbReference type="Pfam" id="PF21687">
    <property type="entry name" value="T2SSK_1st"/>
    <property type="match status" value="1"/>
</dbReference>
<dbReference type="EMBL" id="ARYM01000006">
    <property type="protein sequence ID" value="KCZ99265.1"/>
    <property type="molecule type" value="Genomic_DNA"/>
</dbReference>
<comment type="similarity">
    <text evidence="2 10">Belongs to the GSP K family.</text>
</comment>
<dbReference type="GO" id="GO:0005886">
    <property type="term" value="C:plasma membrane"/>
    <property type="evidence" value="ECO:0007669"/>
    <property type="project" value="UniProtKB-SubCell"/>
</dbReference>
<keyword evidence="14" id="KW-1185">Reference proteome</keyword>
<evidence type="ECO:0000256" key="9">
    <source>
        <dbReference type="ARBA" id="ARBA00023136"/>
    </source>
</evidence>
<dbReference type="OrthoDB" id="9788973at2"/>
<keyword evidence="7" id="KW-0653">Protein transport</keyword>
<evidence type="ECO:0000259" key="12">
    <source>
        <dbReference type="Pfam" id="PF21687"/>
    </source>
</evidence>
<dbReference type="AlphaFoldDB" id="A0A062VFT9"/>
<dbReference type="GO" id="GO:0009306">
    <property type="term" value="P:protein secretion"/>
    <property type="evidence" value="ECO:0007669"/>
    <property type="project" value="InterPro"/>
</dbReference>
<dbReference type="SUPFAM" id="SSF158544">
    <property type="entry name" value="GspK insert domain-like"/>
    <property type="match status" value="2"/>
</dbReference>
<evidence type="ECO:0000256" key="5">
    <source>
        <dbReference type="ARBA" id="ARBA00022519"/>
    </source>
</evidence>